<reference evidence="5 6" key="1">
    <citation type="submission" date="2019-06" db="EMBL/GenBank/DDBJ databases">
        <title>A chromosomal-level reference genome of Carpinus fangiana (Coryloideae, Betulaceae).</title>
        <authorList>
            <person name="Yang X."/>
            <person name="Wang Z."/>
            <person name="Zhang L."/>
            <person name="Hao G."/>
            <person name="Liu J."/>
            <person name="Yang Y."/>
        </authorList>
    </citation>
    <scope>NUCLEOTIDE SEQUENCE [LARGE SCALE GENOMIC DNA]</scope>
    <source>
        <strain evidence="5">Cfa_2016G</strain>
        <tissue evidence="5">Leaf</tissue>
    </source>
</reference>
<evidence type="ECO:0000313" key="5">
    <source>
        <dbReference type="EMBL" id="KAE8055748.1"/>
    </source>
</evidence>
<dbReference type="OrthoDB" id="5835829at2759"/>
<dbReference type="PANTHER" id="PTHR48047">
    <property type="entry name" value="GLYCOSYLTRANSFERASE"/>
    <property type="match status" value="1"/>
</dbReference>
<protein>
    <recommendedName>
        <fullName evidence="7">Glycosyltransferase</fullName>
    </recommendedName>
</protein>
<accession>A0A5N6R7C8</accession>
<dbReference type="SUPFAM" id="SSF53756">
    <property type="entry name" value="UDP-Glycosyltransferase/glycogen phosphorylase"/>
    <property type="match status" value="1"/>
</dbReference>
<keyword evidence="2" id="KW-0328">Glycosyltransferase</keyword>
<dbReference type="PANTHER" id="PTHR48047:SF197">
    <property type="entry name" value="SCOPOLETIN GLUCOSYLTRANSFERASE-LIKE"/>
    <property type="match status" value="1"/>
</dbReference>
<keyword evidence="6" id="KW-1185">Reference proteome</keyword>
<feature type="compositionally biased region" description="Pro residues" evidence="4">
    <location>
        <begin position="196"/>
        <end position="206"/>
    </location>
</feature>
<name>A0A5N6R7C8_9ROSI</name>
<evidence type="ECO:0000256" key="4">
    <source>
        <dbReference type="SAM" id="MobiDB-lite"/>
    </source>
</evidence>
<keyword evidence="3" id="KW-0808">Transferase</keyword>
<dbReference type="FunFam" id="3.40.50.2000:FF:000060">
    <property type="entry name" value="Glycosyltransferase"/>
    <property type="match status" value="1"/>
</dbReference>
<dbReference type="AlphaFoldDB" id="A0A5N6R7C8"/>
<evidence type="ECO:0000313" key="6">
    <source>
        <dbReference type="Proteomes" id="UP000327013"/>
    </source>
</evidence>
<evidence type="ECO:0008006" key="7">
    <source>
        <dbReference type="Google" id="ProtNLM"/>
    </source>
</evidence>
<organism evidence="5 6">
    <name type="scientific">Carpinus fangiana</name>
    <dbReference type="NCBI Taxonomy" id="176857"/>
    <lineage>
        <taxon>Eukaryota</taxon>
        <taxon>Viridiplantae</taxon>
        <taxon>Streptophyta</taxon>
        <taxon>Embryophyta</taxon>
        <taxon>Tracheophyta</taxon>
        <taxon>Spermatophyta</taxon>
        <taxon>Magnoliopsida</taxon>
        <taxon>eudicotyledons</taxon>
        <taxon>Gunneridae</taxon>
        <taxon>Pentapetalae</taxon>
        <taxon>rosids</taxon>
        <taxon>fabids</taxon>
        <taxon>Fagales</taxon>
        <taxon>Betulaceae</taxon>
        <taxon>Carpinus</taxon>
    </lineage>
</organism>
<proteinExistence type="inferred from homology"/>
<feature type="region of interest" description="Disordered" evidence="4">
    <location>
        <begin position="164"/>
        <end position="207"/>
    </location>
</feature>
<dbReference type="EMBL" id="CM017325">
    <property type="protein sequence ID" value="KAE8055748.1"/>
    <property type="molecule type" value="Genomic_DNA"/>
</dbReference>
<sequence length="489" mass="52876">MLGEIFVVTGFGQGHLHPCMELCNHFSSRDFHTTLVIPSTLSSSVPSSFSQNPLSGIAQIAASSGPPMPGSDSLRQQGAQDLEAHLADRSKLPDLPPPICAVIDFQMGWTKGVFWKFDIPVISFFTFGACAAAMEWGAWKAQAGDVKPGEVRLIPGLPEEMGLTFSDLKRRPGGPPRGGPPGSGPHRPPGGGGGGPPKPGDRPPWVPEVEGSIALMFNTCDDLERPFLEYMTNQMEMPAWGVGPLLPEQYWKSSDALIRDREIRQNSRRSNYTEEEVIQWLDSKPRGSVLYVAFGSEVGPTMEEYPELAGALEQSTRPFIWVIQRGSGISKPPGGGGGGGQPGSSEEGYFPDGLDSKVGDRGLIIRGWAPQLLILSHASTGGFLSHCGWNSTAEAIGRGVPFLAWPIRGDQYYNATLVVRHLKVGYKVAEDLSEMVKKEEIVKGVERLMGDGDMHGRAARLRAKFENGFPASSETALDAFGDFISQKDK</sequence>
<feature type="region of interest" description="Disordered" evidence="4">
    <location>
        <begin position="330"/>
        <end position="351"/>
    </location>
</feature>
<feature type="compositionally biased region" description="Pro residues" evidence="4">
    <location>
        <begin position="173"/>
        <end position="188"/>
    </location>
</feature>
<gene>
    <name evidence="5" type="ORF">FH972_012570</name>
</gene>
<evidence type="ECO:0000256" key="2">
    <source>
        <dbReference type="ARBA" id="ARBA00022676"/>
    </source>
</evidence>
<dbReference type="CDD" id="cd03784">
    <property type="entry name" value="GT1_Gtf-like"/>
    <property type="match status" value="1"/>
</dbReference>
<dbReference type="SMR" id="A0A5N6R7C8"/>
<dbReference type="Gene3D" id="3.40.50.2000">
    <property type="entry name" value="Glycogen Phosphorylase B"/>
    <property type="match status" value="3"/>
</dbReference>
<evidence type="ECO:0000256" key="1">
    <source>
        <dbReference type="ARBA" id="ARBA00009995"/>
    </source>
</evidence>
<dbReference type="Proteomes" id="UP000327013">
    <property type="component" value="Chromosome 5"/>
</dbReference>
<evidence type="ECO:0000256" key="3">
    <source>
        <dbReference type="ARBA" id="ARBA00022679"/>
    </source>
</evidence>
<feature type="compositionally biased region" description="Gly residues" evidence="4">
    <location>
        <begin position="333"/>
        <end position="342"/>
    </location>
</feature>
<comment type="similarity">
    <text evidence="1">Belongs to the UDP-glycosyltransferase family.</text>
</comment>
<dbReference type="InterPro" id="IPR002213">
    <property type="entry name" value="UDP_glucos_trans"/>
</dbReference>
<dbReference type="GO" id="GO:0035251">
    <property type="term" value="F:UDP-glucosyltransferase activity"/>
    <property type="evidence" value="ECO:0007669"/>
    <property type="project" value="TreeGrafter"/>
</dbReference>
<dbReference type="Pfam" id="PF00201">
    <property type="entry name" value="UDPGT"/>
    <property type="match status" value="1"/>
</dbReference>